<name>A0ABU9E744_9BACT</name>
<gene>
    <name evidence="2" type="ORF">WI372_02795</name>
</gene>
<dbReference type="RefSeq" id="WP_405277946.1">
    <property type="nucleotide sequence ID" value="NZ_CP144380.1"/>
</dbReference>
<sequence>MSDSTNLLASFDYLDDVVDAIGELRKAGFSNDLTAYVSYPDHHIEHAMGYDQSPVRVFTLVGGLTGTATGFAFPSFASMDWPLITGGKPILSIPAYVIPAFELTVLFGALSTVIGLFVLSRLPNPKPSVIYDPEFSSGRYGLLVRASGRADEARSILQKYQPAELREGSDA</sequence>
<dbReference type="PANTHER" id="PTHR40394">
    <property type="entry name" value="LIPOPROTEIN-RELATED"/>
    <property type="match status" value="1"/>
</dbReference>
<organism evidence="2 3">
    <name type="scientific">Gaopeijia maritima</name>
    <dbReference type="NCBI Taxonomy" id="3119007"/>
    <lineage>
        <taxon>Bacteria</taxon>
        <taxon>Pseudomonadati</taxon>
        <taxon>Gemmatimonadota</taxon>
        <taxon>Longimicrobiia</taxon>
        <taxon>Gaopeijiales</taxon>
        <taxon>Gaopeijiaceae</taxon>
        <taxon>Gaopeijia</taxon>
    </lineage>
</organism>
<evidence type="ECO:0000256" key="1">
    <source>
        <dbReference type="SAM" id="Phobius"/>
    </source>
</evidence>
<accession>A0ABU9E744</accession>
<keyword evidence="1" id="KW-1133">Transmembrane helix</keyword>
<keyword evidence="1" id="KW-0472">Membrane</keyword>
<keyword evidence="1" id="KW-0812">Transmembrane</keyword>
<reference evidence="2 3" key="1">
    <citation type="submission" date="2024-02" db="EMBL/GenBank/DDBJ databases">
        <title>A novel Gemmatimonadota bacterium.</title>
        <authorList>
            <person name="Du Z.-J."/>
            <person name="Ye Y.-Q."/>
        </authorList>
    </citation>
    <scope>NUCLEOTIDE SEQUENCE [LARGE SCALE GENOMIC DNA]</scope>
    <source>
        <strain evidence="2 3">DH-20</strain>
    </source>
</reference>
<keyword evidence="3" id="KW-1185">Reference proteome</keyword>
<protein>
    <submittedName>
        <fullName evidence="2">DUF3341 domain-containing protein</fullName>
    </submittedName>
</protein>
<feature type="transmembrane region" description="Helical" evidence="1">
    <location>
        <begin position="96"/>
        <end position="119"/>
    </location>
</feature>
<dbReference type="EMBL" id="JBBHLI010000001">
    <property type="protein sequence ID" value="MEK9499909.1"/>
    <property type="molecule type" value="Genomic_DNA"/>
</dbReference>
<comment type="caution">
    <text evidence="2">The sequence shown here is derived from an EMBL/GenBank/DDBJ whole genome shotgun (WGS) entry which is preliminary data.</text>
</comment>
<dbReference type="InterPro" id="IPR021776">
    <property type="entry name" value="ActD"/>
</dbReference>
<dbReference type="Proteomes" id="UP001484239">
    <property type="component" value="Unassembled WGS sequence"/>
</dbReference>
<dbReference type="PANTHER" id="PTHR40394:SF2">
    <property type="entry name" value="QUINOL:CYTOCHROME C OXIDOREDUCTASE MEMBRANE PROTEIN"/>
    <property type="match status" value="1"/>
</dbReference>
<proteinExistence type="predicted"/>
<evidence type="ECO:0000313" key="3">
    <source>
        <dbReference type="Proteomes" id="UP001484239"/>
    </source>
</evidence>
<feature type="transmembrane region" description="Helical" evidence="1">
    <location>
        <begin position="57"/>
        <end position="76"/>
    </location>
</feature>
<evidence type="ECO:0000313" key="2">
    <source>
        <dbReference type="EMBL" id="MEK9499909.1"/>
    </source>
</evidence>
<dbReference type="Pfam" id="PF11821">
    <property type="entry name" value="ActD"/>
    <property type="match status" value="1"/>
</dbReference>